<dbReference type="Proteomes" id="UP000014680">
    <property type="component" value="Unassembled WGS sequence"/>
</dbReference>
<sequence>MDKATLERRELVLWEEQLFKLKGDLDKRQLEIERTEKLLKERTEAVEQAEKELIEKKVVGSPEMKEKSETFKEVETSEQEVKSKSVIPIEEAKVAQNTPQIVDLSFFNIGITTNEKNNEKRNENQSKALPEFDWILGNTTHLEEKTQNEIKETKEMKPKASANNPYLPQQYTQMLQQQNTTKEQQEVKKAQSPINDEQMVPPPVEQLYSPQIVTNQYAPGVQVQQNQQDTQMYQQTIQNVPPPSSTSMEENQYSDTSSPIPIPVNVPLPYGKDVDQAMDEQFEAISKEQDTLQRKEITPKVPPKIPAKPRPKEEPQLSHQQVQQNIQATQSTQQQQMTMFASTPTGGKVQKLVRYQDPKIIEQKEQNTKKKSKYSLMGQPLCSFPGCSKTTSTNPDNFCVCSVCKCSYCEQHKSELEIVIPSFKNLTSKKQVIKPYVICKTCKTTNDSGDTKQEMGVLMDKSVAFTHEREVMIQMIKKEEDNVEKGLEMLISRRQKGKLFQRKETGKNENCPVCDVLLNGPEHMNVTCDICLKKCCVGCSVNTTIAPTLIMGIQDPMAEYIKVVICKKCFACTKKKTMETKIEIKKSDQSLLNSHQKLAESEVMLKSLLKRLEDVVDSMKTKDDMKGFEQKETFYVDGLNDVTQLMVNCKKTAEGMDHDTKIIMSNLVIAFSSLIESSTTRHSMVYSRYVDKVKRLGLA</sequence>
<feature type="region of interest" description="Disordered" evidence="1">
    <location>
        <begin position="287"/>
        <end position="318"/>
    </location>
</feature>
<dbReference type="RefSeq" id="XP_004255759.1">
    <property type="nucleotide sequence ID" value="XM_004255711.1"/>
</dbReference>
<keyword evidence="3" id="KW-1185">Reference proteome</keyword>
<organism evidence="2 3">
    <name type="scientific">Entamoeba invadens IP1</name>
    <dbReference type="NCBI Taxonomy" id="370355"/>
    <lineage>
        <taxon>Eukaryota</taxon>
        <taxon>Amoebozoa</taxon>
        <taxon>Evosea</taxon>
        <taxon>Archamoebae</taxon>
        <taxon>Mastigamoebida</taxon>
        <taxon>Entamoebidae</taxon>
        <taxon>Entamoeba</taxon>
    </lineage>
</organism>
<proteinExistence type="predicted"/>
<protein>
    <submittedName>
        <fullName evidence="2">Uncharacterized protein</fullName>
    </submittedName>
</protein>
<dbReference type="OMA" id="CKKCYNC"/>
<dbReference type="AlphaFoldDB" id="A0A0A1U420"/>
<evidence type="ECO:0000256" key="1">
    <source>
        <dbReference type="SAM" id="MobiDB-lite"/>
    </source>
</evidence>
<dbReference type="EMBL" id="KB206684">
    <property type="protein sequence ID" value="ELP88988.1"/>
    <property type="molecule type" value="Genomic_DNA"/>
</dbReference>
<evidence type="ECO:0000313" key="2">
    <source>
        <dbReference type="EMBL" id="ELP88988.1"/>
    </source>
</evidence>
<gene>
    <name evidence="2" type="ORF">EIN_492370</name>
</gene>
<dbReference type="KEGG" id="eiv:EIN_492370"/>
<dbReference type="GeneID" id="14887939"/>
<feature type="region of interest" description="Disordered" evidence="1">
    <location>
        <begin position="179"/>
        <end position="202"/>
    </location>
</feature>
<feature type="compositionally biased region" description="Polar residues" evidence="1">
    <location>
        <begin position="245"/>
        <end position="259"/>
    </location>
</feature>
<name>A0A0A1U420_ENTIV</name>
<evidence type="ECO:0000313" key="3">
    <source>
        <dbReference type="Proteomes" id="UP000014680"/>
    </source>
</evidence>
<reference evidence="2 3" key="1">
    <citation type="submission" date="2012-10" db="EMBL/GenBank/DDBJ databases">
        <authorList>
            <person name="Zafar N."/>
            <person name="Inman J."/>
            <person name="Hall N."/>
            <person name="Lorenzi H."/>
            <person name="Caler E."/>
        </authorList>
    </citation>
    <scope>NUCLEOTIDE SEQUENCE [LARGE SCALE GENOMIC DNA]</scope>
    <source>
        <strain evidence="2 3">IP1</strain>
    </source>
</reference>
<dbReference type="OrthoDB" id="29196at2759"/>
<accession>A0A0A1U420</accession>
<feature type="region of interest" description="Disordered" evidence="1">
    <location>
        <begin position="240"/>
        <end position="263"/>
    </location>
</feature>
<feature type="compositionally biased region" description="Basic and acidic residues" evidence="1">
    <location>
        <begin position="287"/>
        <end position="298"/>
    </location>
</feature>
<dbReference type="VEuPathDB" id="AmoebaDB:EIN_492370"/>